<dbReference type="AlphaFoldDB" id="A0AAX0Z0T7"/>
<feature type="modified residue" description="4-aspartylphosphate" evidence="3">
    <location>
        <position position="54"/>
    </location>
</feature>
<dbReference type="InterPro" id="IPR050469">
    <property type="entry name" value="Diguanylate_Cyclase"/>
</dbReference>
<feature type="domain" description="GGDEF" evidence="5">
    <location>
        <begin position="278"/>
        <end position="404"/>
    </location>
</feature>
<organism evidence="6 7">
    <name type="scientific">Photobacterium kishitanii</name>
    <dbReference type="NCBI Taxonomy" id="318456"/>
    <lineage>
        <taxon>Bacteria</taxon>
        <taxon>Pseudomonadati</taxon>
        <taxon>Pseudomonadota</taxon>
        <taxon>Gammaproteobacteria</taxon>
        <taxon>Vibrionales</taxon>
        <taxon>Vibrionaceae</taxon>
        <taxon>Photobacterium</taxon>
    </lineage>
</organism>
<feature type="domain" description="Response regulatory" evidence="4">
    <location>
        <begin position="4"/>
        <end position="117"/>
    </location>
</feature>
<sequence length="404" mass="45817">MPYQVLVVEDSRTFRHYLKDQLQQAGFEAIFATTLAQAQSLLIQPHAFFCAILDYCLPDAENGEIIDVVLSHELKSIVLTAQYNDQIREQILTKGVLDYLLKDSPASIAYLIPLLQRLKANIGYKALVVEDSPTIRRHICQLLEKQNLTVIEAEDGEQALTLLAKADDISLIIADNDMPKKDGITMIQEIRHQYNRDDIAILGLSASNDHTLTAQFLKAGANDFLYKPFNQEEFYCRIHHILNMKDNAKQLYKMANQDTLTGLWNRRYFFANTPTTKAKQNIAMVDIDHFKKVNDSYGHDGGDTVLVTISKVIAAHFPEAIVARFGGEEFCIYYNGPQRLFLQTLELVRTRIATLNIPYQDTYIKVTISIGAVYAHNTLNLLIKQADDNLYLAKQQGRNCLVQS</sequence>
<gene>
    <name evidence="6" type="ORF">C0W53_00560</name>
</gene>
<feature type="modified residue" description="4-aspartylphosphate" evidence="3">
    <location>
        <position position="175"/>
    </location>
</feature>
<dbReference type="InterPro" id="IPR011006">
    <property type="entry name" value="CheY-like_superfamily"/>
</dbReference>
<evidence type="ECO:0000259" key="5">
    <source>
        <dbReference type="PROSITE" id="PS50887"/>
    </source>
</evidence>
<dbReference type="SMART" id="SM00448">
    <property type="entry name" value="REC"/>
    <property type="match status" value="2"/>
</dbReference>
<dbReference type="EMBL" id="PYOZ01000001">
    <property type="protein sequence ID" value="PSX46556.1"/>
    <property type="molecule type" value="Genomic_DNA"/>
</dbReference>
<dbReference type="SUPFAM" id="SSF52172">
    <property type="entry name" value="CheY-like"/>
    <property type="match status" value="2"/>
</dbReference>
<evidence type="ECO:0000256" key="2">
    <source>
        <dbReference type="ARBA" id="ARBA00034247"/>
    </source>
</evidence>
<dbReference type="InterPro" id="IPR043128">
    <property type="entry name" value="Rev_trsase/Diguanyl_cyclase"/>
</dbReference>
<keyword evidence="3" id="KW-0597">Phosphoprotein</keyword>
<feature type="domain" description="Response regulatory" evidence="4">
    <location>
        <begin position="125"/>
        <end position="242"/>
    </location>
</feature>
<dbReference type="PROSITE" id="PS50887">
    <property type="entry name" value="GGDEF"/>
    <property type="match status" value="1"/>
</dbReference>
<dbReference type="GO" id="GO:0000160">
    <property type="term" value="P:phosphorelay signal transduction system"/>
    <property type="evidence" value="ECO:0007669"/>
    <property type="project" value="InterPro"/>
</dbReference>
<evidence type="ECO:0000313" key="7">
    <source>
        <dbReference type="Proteomes" id="UP000240728"/>
    </source>
</evidence>
<dbReference type="GO" id="GO:0005886">
    <property type="term" value="C:plasma membrane"/>
    <property type="evidence" value="ECO:0007669"/>
    <property type="project" value="TreeGrafter"/>
</dbReference>
<dbReference type="PANTHER" id="PTHR45138">
    <property type="entry name" value="REGULATORY COMPONENTS OF SENSORY TRANSDUCTION SYSTEM"/>
    <property type="match status" value="1"/>
</dbReference>
<dbReference type="NCBIfam" id="TIGR00254">
    <property type="entry name" value="GGDEF"/>
    <property type="match status" value="1"/>
</dbReference>
<dbReference type="PANTHER" id="PTHR45138:SF9">
    <property type="entry name" value="DIGUANYLATE CYCLASE DGCM-RELATED"/>
    <property type="match status" value="1"/>
</dbReference>
<dbReference type="CDD" id="cd01949">
    <property type="entry name" value="GGDEF"/>
    <property type="match status" value="1"/>
</dbReference>
<keyword evidence="7" id="KW-1185">Reference proteome</keyword>
<dbReference type="GO" id="GO:0052621">
    <property type="term" value="F:diguanylate cyclase activity"/>
    <property type="evidence" value="ECO:0007669"/>
    <property type="project" value="UniProtKB-EC"/>
</dbReference>
<comment type="catalytic activity">
    <reaction evidence="2">
        <text>2 GTP = 3',3'-c-di-GMP + 2 diphosphate</text>
        <dbReference type="Rhea" id="RHEA:24898"/>
        <dbReference type="ChEBI" id="CHEBI:33019"/>
        <dbReference type="ChEBI" id="CHEBI:37565"/>
        <dbReference type="ChEBI" id="CHEBI:58805"/>
        <dbReference type="EC" id="2.7.7.65"/>
    </reaction>
</comment>
<evidence type="ECO:0000259" key="4">
    <source>
        <dbReference type="PROSITE" id="PS50110"/>
    </source>
</evidence>
<name>A0AAX0Z0T7_9GAMM</name>
<dbReference type="GO" id="GO:0043709">
    <property type="term" value="P:cell adhesion involved in single-species biofilm formation"/>
    <property type="evidence" value="ECO:0007669"/>
    <property type="project" value="TreeGrafter"/>
</dbReference>
<evidence type="ECO:0000313" key="6">
    <source>
        <dbReference type="EMBL" id="PSX46556.1"/>
    </source>
</evidence>
<proteinExistence type="predicted"/>
<evidence type="ECO:0000256" key="1">
    <source>
        <dbReference type="ARBA" id="ARBA00012528"/>
    </source>
</evidence>
<dbReference type="InterPro" id="IPR001789">
    <property type="entry name" value="Sig_transdc_resp-reg_receiver"/>
</dbReference>
<dbReference type="Gene3D" id="3.40.50.2300">
    <property type="match status" value="2"/>
</dbReference>
<dbReference type="InterPro" id="IPR029787">
    <property type="entry name" value="Nucleotide_cyclase"/>
</dbReference>
<dbReference type="SMART" id="SM00267">
    <property type="entry name" value="GGDEF"/>
    <property type="match status" value="1"/>
</dbReference>
<accession>A0AAX0Z0T7</accession>
<dbReference type="Proteomes" id="UP000240728">
    <property type="component" value="Unassembled WGS sequence"/>
</dbReference>
<dbReference type="SUPFAM" id="SSF55073">
    <property type="entry name" value="Nucleotide cyclase"/>
    <property type="match status" value="1"/>
</dbReference>
<reference evidence="6 7" key="1">
    <citation type="submission" date="2018-01" db="EMBL/GenBank/DDBJ databases">
        <title>Whole genome sequencing of Histamine producing bacteria.</title>
        <authorList>
            <person name="Butler K."/>
        </authorList>
    </citation>
    <scope>NUCLEOTIDE SEQUENCE [LARGE SCALE GENOMIC DNA]</scope>
    <source>
        <strain evidence="6 7">A1-4</strain>
    </source>
</reference>
<evidence type="ECO:0000256" key="3">
    <source>
        <dbReference type="PROSITE-ProRule" id="PRU00169"/>
    </source>
</evidence>
<dbReference type="RefSeq" id="WP_045042681.1">
    <property type="nucleotide sequence ID" value="NZ_JAUZMV010000001.1"/>
</dbReference>
<dbReference type="EC" id="2.7.7.65" evidence="1"/>
<dbReference type="PROSITE" id="PS50110">
    <property type="entry name" value="RESPONSE_REGULATORY"/>
    <property type="match status" value="2"/>
</dbReference>
<protein>
    <recommendedName>
        <fullName evidence="1">diguanylate cyclase</fullName>
        <ecNumber evidence="1">2.7.7.65</ecNumber>
    </recommendedName>
</protein>
<dbReference type="GO" id="GO:1902201">
    <property type="term" value="P:negative regulation of bacterial-type flagellum-dependent cell motility"/>
    <property type="evidence" value="ECO:0007669"/>
    <property type="project" value="TreeGrafter"/>
</dbReference>
<dbReference type="Pfam" id="PF00072">
    <property type="entry name" value="Response_reg"/>
    <property type="match status" value="2"/>
</dbReference>
<dbReference type="Gene3D" id="3.30.70.270">
    <property type="match status" value="1"/>
</dbReference>
<comment type="caution">
    <text evidence="6">The sequence shown here is derived from an EMBL/GenBank/DDBJ whole genome shotgun (WGS) entry which is preliminary data.</text>
</comment>
<dbReference type="InterPro" id="IPR000160">
    <property type="entry name" value="GGDEF_dom"/>
</dbReference>
<dbReference type="Pfam" id="PF00990">
    <property type="entry name" value="GGDEF"/>
    <property type="match status" value="1"/>
</dbReference>